<reference evidence="2" key="1">
    <citation type="submission" date="2014-07" db="EMBL/GenBank/DDBJ databases">
        <authorList>
            <person name="Martin A.A"/>
            <person name="De Silva N."/>
        </authorList>
    </citation>
    <scope>NUCLEOTIDE SEQUENCE</scope>
</reference>
<feature type="compositionally biased region" description="Basic and acidic residues" evidence="1">
    <location>
        <begin position="80"/>
        <end position="96"/>
    </location>
</feature>
<reference evidence="3" key="2">
    <citation type="submission" date="2015-08" db="UniProtKB">
        <authorList>
            <consortium name="WormBaseParasite"/>
        </authorList>
    </citation>
    <scope>IDENTIFICATION</scope>
</reference>
<evidence type="ECO:0000313" key="3">
    <source>
        <dbReference type="WBParaSite" id="SVE_0721100.1"/>
    </source>
</evidence>
<keyword evidence="2" id="KW-1185">Reference proteome</keyword>
<sequence length="96" mass="10950">MSSFSYITQYVLQLARYDKSYNVRDRDISDFCKVQSDSSMKTYLEVVIPKNLVIKNETINISSNRLYTDICKNVSDETEGESKGETNKSEEDSGEG</sequence>
<organism evidence="2 3">
    <name type="scientific">Strongyloides venezuelensis</name>
    <name type="common">Threadworm</name>
    <dbReference type="NCBI Taxonomy" id="75913"/>
    <lineage>
        <taxon>Eukaryota</taxon>
        <taxon>Metazoa</taxon>
        <taxon>Ecdysozoa</taxon>
        <taxon>Nematoda</taxon>
        <taxon>Chromadorea</taxon>
        <taxon>Rhabditida</taxon>
        <taxon>Tylenchina</taxon>
        <taxon>Panagrolaimomorpha</taxon>
        <taxon>Strongyloidoidea</taxon>
        <taxon>Strongyloididae</taxon>
        <taxon>Strongyloides</taxon>
    </lineage>
</organism>
<name>A0A0K0FED2_STRVS</name>
<feature type="region of interest" description="Disordered" evidence="1">
    <location>
        <begin position="74"/>
        <end position="96"/>
    </location>
</feature>
<protein>
    <submittedName>
        <fullName evidence="3">Uncharacterized protein</fullName>
    </submittedName>
</protein>
<dbReference type="AlphaFoldDB" id="A0A0K0FED2"/>
<accession>A0A0K0FED2</accession>
<proteinExistence type="predicted"/>
<dbReference type="Proteomes" id="UP000035680">
    <property type="component" value="Unassembled WGS sequence"/>
</dbReference>
<evidence type="ECO:0000313" key="2">
    <source>
        <dbReference type="Proteomes" id="UP000035680"/>
    </source>
</evidence>
<evidence type="ECO:0000256" key="1">
    <source>
        <dbReference type="SAM" id="MobiDB-lite"/>
    </source>
</evidence>
<dbReference type="WBParaSite" id="SVE_0721100.1">
    <property type="protein sequence ID" value="SVE_0721100.1"/>
    <property type="gene ID" value="SVE_0721100"/>
</dbReference>